<dbReference type="AlphaFoldDB" id="A0A645J5G5"/>
<reference evidence="1" key="1">
    <citation type="submission" date="2019-08" db="EMBL/GenBank/DDBJ databases">
        <authorList>
            <person name="Kucharzyk K."/>
            <person name="Murdoch R.W."/>
            <person name="Higgins S."/>
            <person name="Loffler F."/>
        </authorList>
    </citation>
    <scope>NUCLEOTIDE SEQUENCE</scope>
</reference>
<comment type="caution">
    <text evidence="1">The sequence shown here is derived from an EMBL/GenBank/DDBJ whole genome shotgun (WGS) entry which is preliminary data.</text>
</comment>
<sequence>MSLGAVVVAGIAVYPQVELSAVLNDSFIEGRENEVVFIIHIGYGHHQQSLVLGCVTA</sequence>
<protein>
    <submittedName>
        <fullName evidence="1">Uncharacterized protein</fullName>
    </submittedName>
</protein>
<proteinExistence type="predicted"/>
<organism evidence="1">
    <name type="scientific">bioreactor metagenome</name>
    <dbReference type="NCBI Taxonomy" id="1076179"/>
    <lineage>
        <taxon>unclassified sequences</taxon>
        <taxon>metagenomes</taxon>
        <taxon>ecological metagenomes</taxon>
    </lineage>
</organism>
<dbReference type="EMBL" id="VSSQ01131009">
    <property type="protein sequence ID" value="MPN58380.1"/>
    <property type="molecule type" value="Genomic_DNA"/>
</dbReference>
<gene>
    <name evidence="1" type="ORF">SDC9_206085</name>
</gene>
<name>A0A645J5G5_9ZZZZ</name>
<evidence type="ECO:0000313" key="1">
    <source>
        <dbReference type="EMBL" id="MPN58380.1"/>
    </source>
</evidence>
<accession>A0A645J5G5</accession>